<evidence type="ECO:0000256" key="7">
    <source>
        <dbReference type="SAM" id="Phobius"/>
    </source>
</evidence>
<evidence type="ECO:0000256" key="3">
    <source>
        <dbReference type="ARBA" id="ARBA00022692"/>
    </source>
</evidence>
<reference evidence="9" key="1">
    <citation type="submission" date="2019-11" db="EMBL/GenBank/DDBJ databases">
        <authorList>
            <person name="Feng L."/>
        </authorList>
    </citation>
    <scope>NUCLEOTIDE SEQUENCE</scope>
    <source>
        <strain evidence="9">SsimulansLFYP27</strain>
    </source>
</reference>
<feature type="transmembrane region" description="Helical" evidence="7">
    <location>
        <begin position="460"/>
        <end position="479"/>
    </location>
</feature>
<dbReference type="GO" id="GO:0005886">
    <property type="term" value="C:plasma membrane"/>
    <property type="evidence" value="ECO:0007669"/>
    <property type="project" value="UniProtKB-SubCell"/>
</dbReference>
<evidence type="ECO:0000313" key="9">
    <source>
        <dbReference type="EMBL" id="VYU04850.1"/>
    </source>
</evidence>
<evidence type="ECO:0000256" key="1">
    <source>
        <dbReference type="ARBA" id="ARBA00004651"/>
    </source>
</evidence>
<sequence>MAHYIKSLFKFNKHNVNYSKGIRQGLLMLTPLLLGYLLGYFQFGLLIATGTLANIYVFGGSDKSKLRILWWCAVGFALCITFGTLTVATPLLFGILLLLVTVVAYYIFSALEIPGPSATFFIVTFALPINMPIAPEQALTRGVFVFIGGIFALVVVAILLKLQEKNTQERAIEAEYQSLLKLVKEYADSEKFKKNTEQLVNQFKSTDKQLITSFTSNKKQSEQLHRLYLLHNNAEGIFAELLELKTKEVETLPDVLIEMMQYIERSVSSRLEEQEIMQWREKIELPVSFQRLEKQIYRTDEILHSPTGQIEYEANLRQPLYGQQLKYNLTLDSLVLMNTLRYSMIMGAAIFIALMFDFDKAYWIPLTAHTILIGTNTIHSMERAVARTIGTFIGVLLLTVILSLHPHMIVSIIVLALSATITEVIIGANYAIAMIFITTQVIMLNGLASGKLSILIALPRVVDVVIGVIIAVIGLLILGRKNASQTLPDAIAEVVRYEMSFFYYVFSRNEHLAKQAPKFNELKLRIKLSNMNSMYQNAHGELFADSTKISAYYPIIFALEEISFMLSRAQNNPKPQTIDDVVMGQYLIAFEGIATHFEQHVPLYQGTGLPSLPQYTNIRTALLNIQQYARLRNSDKIGDPQ</sequence>
<organism evidence="9">
    <name type="scientific">Staphylococcus simulans</name>
    <dbReference type="NCBI Taxonomy" id="1286"/>
    <lineage>
        <taxon>Bacteria</taxon>
        <taxon>Bacillati</taxon>
        <taxon>Bacillota</taxon>
        <taxon>Bacilli</taxon>
        <taxon>Bacillales</taxon>
        <taxon>Staphylococcaceae</taxon>
        <taxon>Staphylococcus</taxon>
    </lineage>
</organism>
<protein>
    <submittedName>
        <fullName evidence="9">Fusaric acid resistance protein family protein</fullName>
    </submittedName>
</protein>
<dbReference type="EMBL" id="CACRUO010000031">
    <property type="protein sequence ID" value="VYU04850.1"/>
    <property type="molecule type" value="Genomic_DNA"/>
</dbReference>
<comment type="subcellular location">
    <subcellularLocation>
        <location evidence="1">Cell membrane</location>
        <topology evidence="1">Multi-pass membrane protein</topology>
    </subcellularLocation>
</comment>
<dbReference type="InterPro" id="IPR049453">
    <property type="entry name" value="Memb_transporter_dom"/>
</dbReference>
<evidence type="ECO:0000256" key="2">
    <source>
        <dbReference type="ARBA" id="ARBA00022475"/>
    </source>
</evidence>
<evidence type="ECO:0000256" key="6">
    <source>
        <dbReference type="ARBA" id="ARBA00043993"/>
    </source>
</evidence>
<dbReference type="RefSeq" id="WP_156666699.1">
    <property type="nucleotide sequence ID" value="NZ_CACRUO010000031.1"/>
</dbReference>
<keyword evidence="4 7" id="KW-1133">Transmembrane helix</keyword>
<feature type="transmembrane region" description="Helical" evidence="7">
    <location>
        <begin position="91"/>
        <end position="108"/>
    </location>
</feature>
<gene>
    <name evidence="9" type="ORF">SSLFYP27_01293</name>
</gene>
<keyword evidence="5 7" id="KW-0472">Membrane</keyword>
<evidence type="ECO:0000256" key="4">
    <source>
        <dbReference type="ARBA" id="ARBA00022989"/>
    </source>
</evidence>
<feature type="transmembrane region" description="Helical" evidence="7">
    <location>
        <begin position="334"/>
        <end position="356"/>
    </location>
</feature>
<feature type="transmembrane region" description="Helical" evidence="7">
    <location>
        <begin position="424"/>
        <end position="448"/>
    </location>
</feature>
<keyword evidence="3 7" id="KW-0812">Transmembrane</keyword>
<comment type="similarity">
    <text evidence="6">Belongs to the YccS/YhfK family.</text>
</comment>
<name>A0A6N3BJE4_STASI</name>
<dbReference type="PANTHER" id="PTHR30509">
    <property type="entry name" value="P-HYDROXYBENZOIC ACID EFFLUX PUMP SUBUNIT-RELATED"/>
    <property type="match status" value="1"/>
</dbReference>
<dbReference type="AlphaFoldDB" id="A0A6N3BJE4"/>
<feature type="transmembrane region" description="Helical" evidence="7">
    <location>
        <begin position="139"/>
        <end position="160"/>
    </location>
</feature>
<keyword evidence="2" id="KW-1003">Cell membrane</keyword>
<proteinExistence type="inferred from homology"/>
<feature type="transmembrane region" description="Helical" evidence="7">
    <location>
        <begin position="33"/>
        <end position="56"/>
    </location>
</feature>
<dbReference type="Pfam" id="PF13515">
    <property type="entry name" value="FUSC_2"/>
    <property type="match status" value="1"/>
</dbReference>
<evidence type="ECO:0000259" key="8">
    <source>
        <dbReference type="Pfam" id="PF13515"/>
    </source>
</evidence>
<feature type="transmembrane region" description="Helical" evidence="7">
    <location>
        <begin position="391"/>
        <end position="418"/>
    </location>
</feature>
<feature type="transmembrane region" description="Helical" evidence="7">
    <location>
        <begin position="68"/>
        <end position="85"/>
    </location>
</feature>
<feature type="domain" description="Integral membrane bound transporter" evidence="8">
    <location>
        <begin position="349"/>
        <end position="473"/>
    </location>
</feature>
<accession>A0A6N3BJE4</accession>
<dbReference type="PANTHER" id="PTHR30509:SF9">
    <property type="entry name" value="MULTIDRUG RESISTANCE PROTEIN MDTO"/>
    <property type="match status" value="1"/>
</dbReference>
<evidence type="ECO:0000256" key="5">
    <source>
        <dbReference type="ARBA" id="ARBA00023136"/>
    </source>
</evidence>